<dbReference type="Proteomes" id="UP000007115">
    <property type="component" value="Unassembled WGS sequence"/>
</dbReference>
<dbReference type="SUPFAM" id="SSF57701">
    <property type="entry name" value="Zn2/Cys6 DNA-binding domain"/>
    <property type="match status" value="1"/>
</dbReference>
<dbReference type="OMA" id="YLWYRKA"/>
<dbReference type="eggNOG" id="ENOG502SJNF">
    <property type="taxonomic scope" value="Eukaryota"/>
</dbReference>
<dbReference type="VEuPathDB" id="FungiDB:TRIVIDRAFT_150995"/>
<gene>
    <name evidence="3" type="ORF">TRIVIDRAFT_150995</name>
</gene>
<dbReference type="Pfam" id="PF00172">
    <property type="entry name" value="Zn_clus"/>
    <property type="match status" value="1"/>
</dbReference>
<sequence length="399" mass="45459">MAPTCPETVRGSRPMTRSRFGCRNCKLRKVKCDESKPRCKRCASFGVICNFRLDVLDLQPVTRDPAMYAFQVVRQGVLQPPPSSSVWTTDGSNFYQLNSKCQEFVTRYLGRSLITPDDPRMVQVNRRLLALAFANPFLMHASLAVAFAYDRHLSRSSGCRPSVEECYHWSQSTALFNRRLNKLIETKDKDPIWGTAAALAVLSFSTPDAITPEKSWPLKPSEPTDLEWLRMNTSKMSLWRIADPLRPDSLFRVMATTFAQMNSPLPEKGICDMLIPLAQVCSLEDSSTTENNPYFKAAHAVSQIQRLPNRQVTVGQTEVFTRSIHGPFKSLLQRKDPIALLLMYLWYRKAGRSIWWIELRARVECPSIFSYLRLYHRGYTTVHAFLPGGALAAWIEENP</sequence>
<reference evidence="3 4" key="1">
    <citation type="journal article" date="2011" name="Genome Biol.">
        <title>Comparative genome sequence analysis underscores mycoparasitism as the ancestral life style of Trichoderma.</title>
        <authorList>
            <person name="Kubicek C.P."/>
            <person name="Herrera-Estrella A."/>
            <person name="Seidl-Seiboth V."/>
            <person name="Martinez D.A."/>
            <person name="Druzhinina I.S."/>
            <person name="Thon M."/>
            <person name="Zeilinger S."/>
            <person name="Casas-Flores S."/>
            <person name="Horwitz B.A."/>
            <person name="Mukherjee P.K."/>
            <person name="Mukherjee M."/>
            <person name="Kredics L."/>
            <person name="Alcaraz L.D."/>
            <person name="Aerts A."/>
            <person name="Antal Z."/>
            <person name="Atanasova L."/>
            <person name="Cervantes-Badillo M.G."/>
            <person name="Challacombe J."/>
            <person name="Chertkov O."/>
            <person name="McCluskey K."/>
            <person name="Coulpier F."/>
            <person name="Deshpande N."/>
            <person name="von Doehren H."/>
            <person name="Ebbole D.J."/>
            <person name="Esquivel-Naranjo E.U."/>
            <person name="Fekete E."/>
            <person name="Flipphi M."/>
            <person name="Glaser F."/>
            <person name="Gomez-Rodriguez E.Y."/>
            <person name="Gruber S."/>
            <person name="Han C."/>
            <person name="Henrissat B."/>
            <person name="Hermosa R."/>
            <person name="Hernandez-Onate M."/>
            <person name="Karaffa L."/>
            <person name="Kosti I."/>
            <person name="Le Crom S."/>
            <person name="Lindquist E."/>
            <person name="Lucas S."/>
            <person name="Luebeck M."/>
            <person name="Luebeck P.S."/>
            <person name="Margeot A."/>
            <person name="Metz B."/>
            <person name="Misra M."/>
            <person name="Nevalainen H."/>
            <person name="Omann M."/>
            <person name="Packer N."/>
            <person name="Perrone G."/>
            <person name="Uresti-Rivera E.E."/>
            <person name="Salamov A."/>
            <person name="Schmoll M."/>
            <person name="Seiboth B."/>
            <person name="Shapiro H."/>
            <person name="Sukno S."/>
            <person name="Tamayo-Ramos J.A."/>
            <person name="Tisch D."/>
            <person name="Wiest A."/>
            <person name="Wilkinson H.H."/>
            <person name="Zhang M."/>
            <person name="Coutinho P.M."/>
            <person name="Kenerley C.M."/>
            <person name="Monte E."/>
            <person name="Baker S.E."/>
            <person name="Grigoriev I.V."/>
        </authorList>
    </citation>
    <scope>NUCLEOTIDE SEQUENCE [LARGE SCALE GENOMIC DNA]</scope>
    <source>
        <strain evidence="4">Gv29-8 / FGSC 10586</strain>
    </source>
</reference>
<dbReference type="SMART" id="SM00066">
    <property type="entry name" value="GAL4"/>
    <property type="match status" value="1"/>
</dbReference>
<evidence type="ECO:0000313" key="3">
    <source>
        <dbReference type="EMBL" id="EHK23147.1"/>
    </source>
</evidence>
<keyword evidence="4" id="KW-1185">Reference proteome</keyword>
<evidence type="ECO:0000256" key="1">
    <source>
        <dbReference type="ARBA" id="ARBA00023242"/>
    </source>
</evidence>
<dbReference type="GO" id="GO:0008270">
    <property type="term" value="F:zinc ion binding"/>
    <property type="evidence" value="ECO:0007669"/>
    <property type="project" value="InterPro"/>
</dbReference>
<dbReference type="HOGENOM" id="CLU_024934_9_2_1"/>
<dbReference type="PANTHER" id="PTHR47657:SF11">
    <property type="entry name" value="FINGER DOMAIN PROTEIN, PUTATIVE (AFU_ORTHOLOGUE AFUA_1G01650)-RELATED"/>
    <property type="match status" value="1"/>
</dbReference>
<dbReference type="OrthoDB" id="3031538at2759"/>
<organism evidence="3 4">
    <name type="scientific">Hypocrea virens (strain Gv29-8 / FGSC 10586)</name>
    <name type="common">Gliocladium virens</name>
    <name type="synonym">Trichoderma virens</name>
    <dbReference type="NCBI Taxonomy" id="413071"/>
    <lineage>
        <taxon>Eukaryota</taxon>
        <taxon>Fungi</taxon>
        <taxon>Dikarya</taxon>
        <taxon>Ascomycota</taxon>
        <taxon>Pezizomycotina</taxon>
        <taxon>Sordariomycetes</taxon>
        <taxon>Hypocreomycetidae</taxon>
        <taxon>Hypocreales</taxon>
        <taxon>Hypocreaceae</taxon>
        <taxon>Trichoderma</taxon>
    </lineage>
</organism>
<evidence type="ECO:0000313" key="4">
    <source>
        <dbReference type="Proteomes" id="UP000007115"/>
    </source>
</evidence>
<dbReference type="CDD" id="cd00067">
    <property type="entry name" value="GAL4"/>
    <property type="match status" value="1"/>
</dbReference>
<proteinExistence type="predicted"/>
<dbReference type="PANTHER" id="PTHR47657">
    <property type="entry name" value="STEROL REGULATORY ELEMENT-BINDING PROTEIN ECM22"/>
    <property type="match status" value="1"/>
</dbReference>
<dbReference type="InParanoid" id="G9MTF9"/>
<dbReference type="Gene3D" id="4.10.240.10">
    <property type="entry name" value="Zn(2)-C6 fungal-type DNA-binding domain"/>
    <property type="match status" value="1"/>
</dbReference>
<dbReference type="EMBL" id="ABDF02000006">
    <property type="protein sequence ID" value="EHK23147.1"/>
    <property type="molecule type" value="Genomic_DNA"/>
</dbReference>
<dbReference type="AlphaFoldDB" id="G9MTF9"/>
<accession>G9MTF9</accession>
<dbReference type="InterPro" id="IPR036864">
    <property type="entry name" value="Zn2-C6_fun-type_DNA-bd_sf"/>
</dbReference>
<name>G9MTF9_HYPVG</name>
<dbReference type="InterPro" id="IPR052400">
    <property type="entry name" value="Zn2-C6_fungal_TF"/>
</dbReference>
<evidence type="ECO:0000259" key="2">
    <source>
        <dbReference type="PROSITE" id="PS50048"/>
    </source>
</evidence>
<dbReference type="GeneID" id="25788103"/>
<keyword evidence="1" id="KW-0539">Nucleus</keyword>
<dbReference type="PROSITE" id="PS50048">
    <property type="entry name" value="ZN2_CY6_FUNGAL_2"/>
    <property type="match status" value="1"/>
</dbReference>
<feature type="domain" description="Zn(2)-C6 fungal-type" evidence="2">
    <location>
        <begin position="21"/>
        <end position="51"/>
    </location>
</feature>
<protein>
    <recommendedName>
        <fullName evidence="2">Zn(2)-C6 fungal-type domain-containing protein</fullName>
    </recommendedName>
</protein>
<dbReference type="InterPro" id="IPR001138">
    <property type="entry name" value="Zn2Cys6_DnaBD"/>
</dbReference>
<dbReference type="RefSeq" id="XP_013957343.1">
    <property type="nucleotide sequence ID" value="XM_014101868.1"/>
</dbReference>
<dbReference type="GO" id="GO:0000981">
    <property type="term" value="F:DNA-binding transcription factor activity, RNA polymerase II-specific"/>
    <property type="evidence" value="ECO:0007669"/>
    <property type="project" value="InterPro"/>
</dbReference>
<comment type="caution">
    <text evidence="3">The sequence shown here is derived from an EMBL/GenBank/DDBJ whole genome shotgun (WGS) entry which is preliminary data.</text>
</comment>
<dbReference type="PROSITE" id="PS00463">
    <property type="entry name" value="ZN2_CY6_FUNGAL_1"/>
    <property type="match status" value="1"/>
</dbReference>